<dbReference type="InterPro" id="IPR036937">
    <property type="entry name" value="Adhesion_dom_fimbrial_sf"/>
</dbReference>
<evidence type="ECO:0000313" key="2">
    <source>
        <dbReference type="Proteomes" id="UP000010290"/>
    </source>
</evidence>
<reference evidence="1 2" key="1">
    <citation type="journal article" date="2012" name="BMC Genomics">
        <title>Comparative genomics of bacteria in the genus Providencia isolated from wild Drosophila melanogaster.</title>
        <authorList>
            <person name="Galac M.R."/>
            <person name="Lazzaro B.P."/>
        </authorList>
    </citation>
    <scope>NUCLEOTIDE SEQUENCE [LARGE SCALE GENOMIC DNA]</scope>
    <source>
        <strain evidence="1 2">DSM 19967</strain>
    </source>
</reference>
<sequence length="399" mass="43786">MMFNSTNSVGRRKLIHQDNKGKNTNIKRVTLFCISNLFTLSSGFLLLNATVRADYIPVVINPNDGYFITLKGDNKISEPPITVGGKNYYEIGNGIVLNYDSPDVSNNGDVKCLGIVSSPTGSKGIDRSNASHRLFIQLPPIGKISGDQAYRINDNLVMTVNPTKFPGMLDGWVQNPAPSCATLKESDKDKVPAKTEPIKNFNVQFPVNFHFFVSKRIIDNELPIPAMDLGSYVRHFRRPGGGPPNVSTWPINEATAPIRLSSSTLNVRSYCTTSSSTGQVSTVKINHGVLNSLNYDSVVKEKVNYNCKFTGLTKVNFRLDYNTDDVKKGLPLYSNDSGTQKKIYTKLELTDESSPNNKGQSININIRNRATIGITSHLQGSNASGGDYSGSAWLIATYD</sequence>
<accession>K8WA91</accession>
<dbReference type="GO" id="GO:0009289">
    <property type="term" value="C:pilus"/>
    <property type="evidence" value="ECO:0007669"/>
    <property type="project" value="InterPro"/>
</dbReference>
<name>K8WA91_9GAMM</name>
<dbReference type="RefSeq" id="WP_008915687.1">
    <property type="nucleotide sequence ID" value="NZ_CM001773.1"/>
</dbReference>
<dbReference type="Gene3D" id="2.60.40.1090">
    <property type="entry name" value="Fimbrial-type adhesion domain"/>
    <property type="match status" value="1"/>
</dbReference>
<dbReference type="AlphaFoldDB" id="K8WA91"/>
<dbReference type="PATRIC" id="fig|1141660.3.peg.1866"/>
<comment type="caution">
    <text evidence="1">The sequence shown here is derived from an EMBL/GenBank/DDBJ whole genome shotgun (WGS) entry which is preliminary data.</text>
</comment>
<evidence type="ECO:0000313" key="1">
    <source>
        <dbReference type="EMBL" id="EKT57578.1"/>
    </source>
</evidence>
<keyword evidence="2" id="KW-1185">Reference proteome</keyword>
<dbReference type="Proteomes" id="UP000010290">
    <property type="component" value="Chromosome"/>
</dbReference>
<proteinExistence type="predicted"/>
<protein>
    <submittedName>
        <fullName evidence="1">Fimbrial adhesin</fullName>
    </submittedName>
</protein>
<dbReference type="GO" id="GO:0007155">
    <property type="term" value="P:cell adhesion"/>
    <property type="evidence" value="ECO:0007669"/>
    <property type="project" value="InterPro"/>
</dbReference>
<dbReference type="EMBL" id="AKKN01000008">
    <property type="protein sequence ID" value="EKT57578.1"/>
    <property type="molecule type" value="Genomic_DNA"/>
</dbReference>
<organism evidence="1 2">
    <name type="scientific">Providencia sneebia DSM 19967</name>
    <dbReference type="NCBI Taxonomy" id="1141660"/>
    <lineage>
        <taxon>Bacteria</taxon>
        <taxon>Pseudomonadati</taxon>
        <taxon>Pseudomonadota</taxon>
        <taxon>Gammaproteobacteria</taxon>
        <taxon>Enterobacterales</taxon>
        <taxon>Morganellaceae</taxon>
        <taxon>Providencia</taxon>
    </lineage>
</organism>
<dbReference type="OrthoDB" id="6466823at2"/>
<gene>
    <name evidence="1" type="ORF">OO7_09345</name>
</gene>
<dbReference type="HOGENOM" id="CLU_735421_0_0_6"/>